<dbReference type="SUPFAM" id="SSF47616">
    <property type="entry name" value="GST C-terminal domain-like"/>
    <property type="match status" value="1"/>
</dbReference>
<feature type="compositionally biased region" description="Low complexity" evidence="1">
    <location>
        <begin position="8"/>
        <end position="20"/>
    </location>
</feature>
<dbReference type="PANTHER" id="PTHR42673:SF4">
    <property type="entry name" value="MALEYLACETOACETATE ISOMERASE"/>
    <property type="match status" value="1"/>
</dbReference>
<dbReference type="AlphaFoldDB" id="A0A1G4SRN6"/>
<proteinExistence type="predicted"/>
<dbReference type="GO" id="GO:0016034">
    <property type="term" value="F:maleylacetoacetate isomerase activity"/>
    <property type="evidence" value="ECO:0007669"/>
    <property type="project" value="TreeGrafter"/>
</dbReference>
<dbReference type="STRING" id="177413.SAMN05660859_2435"/>
<feature type="region of interest" description="Disordered" evidence="1">
    <location>
        <begin position="1"/>
        <end position="42"/>
    </location>
</feature>
<evidence type="ECO:0000256" key="1">
    <source>
        <dbReference type="SAM" id="MobiDB-lite"/>
    </source>
</evidence>
<dbReference type="InterPro" id="IPR036249">
    <property type="entry name" value="Thioredoxin-like_sf"/>
</dbReference>
<dbReference type="GO" id="GO:0006749">
    <property type="term" value="P:glutathione metabolic process"/>
    <property type="evidence" value="ECO:0007669"/>
    <property type="project" value="TreeGrafter"/>
</dbReference>
<dbReference type="Proteomes" id="UP000198889">
    <property type="component" value="Unassembled WGS sequence"/>
</dbReference>
<accession>A0A1G4SRN6</accession>
<dbReference type="Pfam" id="PF13410">
    <property type="entry name" value="GST_C_2"/>
    <property type="match status" value="1"/>
</dbReference>
<dbReference type="Gene3D" id="3.40.30.10">
    <property type="entry name" value="Glutaredoxin"/>
    <property type="match status" value="1"/>
</dbReference>
<dbReference type="GO" id="GO:0004364">
    <property type="term" value="F:glutathione transferase activity"/>
    <property type="evidence" value="ECO:0007669"/>
    <property type="project" value="TreeGrafter"/>
</dbReference>
<feature type="compositionally biased region" description="Low complexity" evidence="1">
    <location>
        <begin position="33"/>
        <end position="42"/>
    </location>
</feature>
<organism evidence="2 3">
    <name type="scientific">Ancylobacter rudongensis</name>
    <dbReference type="NCBI Taxonomy" id="177413"/>
    <lineage>
        <taxon>Bacteria</taxon>
        <taxon>Pseudomonadati</taxon>
        <taxon>Pseudomonadota</taxon>
        <taxon>Alphaproteobacteria</taxon>
        <taxon>Hyphomicrobiales</taxon>
        <taxon>Xanthobacteraceae</taxon>
        <taxon>Ancylobacter</taxon>
    </lineage>
</organism>
<dbReference type="SUPFAM" id="SSF52833">
    <property type="entry name" value="Thioredoxin-like"/>
    <property type="match status" value="1"/>
</dbReference>
<dbReference type="Gene3D" id="1.20.1050.10">
    <property type="match status" value="1"/>
</dbReference>
<reference evidence="3" key="1">
    <citation type="submission" date="2016-10" db="EMBL/GenBank/DDBJ databases">
        <authorList>
            <person name="Varghese N."/>
            <person name="Submissions S."/>
        </authorList>
    </citation>
    <scope>NUCLEOTIDE SEQUENCE [LARGE SCALE GENOMIC DNA]</scope>
    <source>
        <strain evidence="3">CGMCC 1.1761</strain>
    </source>
</reference>
<dbReference type="CDD" id="cd03194">
    <property type="entry name" value="GST_C_3"/>
    <property type="match status" value="1"/>
</dbReference>
<evidence type="ECO:0000313" key="3">
    <source>
        <dbReference type="Proteomes" id="UP000198889"/>
    </source>
</evidence>
<sequence>MPAPTPTSKPAAKPASKPTARGTTKAPRKAPSKAAGVKADAKAVAKPAKTAAPEAAAPAAVLTISSKNYSSWSLRGFLLCRLAELDVAEARVSADDPAIRAELLLQSSSFLVPRLDHEGLRIWDTLAIAEYLHELKPEAGLLPSDRAARAHCRSISGEMHSGFANLRSALPMNIKAHHPGFKVWAGAHSDILRIVTIWTACLNTYGGPYLFGPAPTLADAMYAPVCSRFTTYDVALDPRSRAYCQTMLALPAMQEWTAAAREEPDEMEELDVEF</sequence>
<gene>
    <name evidence="2" type="ORF">SAMN05660859_2435</name>
</gene>
<dbReference type="EMBL" id="FMTP01000003">
    <property type="protein sequence ID" value="SCW71768.1"/>
    <property type="molecule type" value="Genomic_DNA"/>
</dbReference>
<keyword evidence="2" id="KW-0808">Transferase</keyword>
<name>A0A1G4SRN6_9HYPH</name>
<dbReference type="PANTHER" id="PTHR42673">
    <property type="entry name" value="MALEYLACETOACETATE ISOMERASE"/>
    <property type="match status" value="1"/>
</dbReference>
<dbReference type="GO" id="GO:0006559">
    <property type="term" value="P:L-phenylalanine catabolic process"/>
    <property type="evidence" value="ECO:0007669"/>
    <property type="project" value="TreeGrafter"/>
</dbReference>
<keyword evidence="3" id="KW-1185">Reference proteome</keyword>
<protein>
    <submittedName>
        <fullName evidence="2">Glutathione S-transferase</fullName>
    </submittedName>
</protein>
<evidence type="ECO:0000313" key="2">
    <source>
        <dbReference type="EMBL" id="SCW71768.1"/>
    </source>
</evidence>
<dbReference type="InterPro" id="IPR036282">
    <property type="entry name" value="Glutathione-S-Trfase_C_sf"/>
</dbReference>